<evidence type="ECO:0000313" key="2">
    <source>
        <dbReference type="Proteomes" id="UP000177263"/>
    </source>
</evidence>
<dbReference type="EMBL" id="MGGM01000033">
    <property type="protein sequence ID" value="OGM28254.1"/>
    <property type="molecule type" value="Genomic_DNA"/>
</dbReference>
<dbReference type="Gene3D" id="3.30.70.100">
    <property type="match status" value="1"/>
</dbReference>
<dbReference type="Proteomes" id="UP000177263">
    <property type="component" value="Unassembled WGS sequence"/>
</dbReference>
<dbReference type="SUPFAM" id="SSF54909">
    <property type="entry name" value="Dimeric alpha+beta barrel"/>
    <property type="match status" value="1"/>
</dbReference>
<evidence type="ECO:0000313" key="1">
    <source>
        <dbReference type="EMBL" id="OGM28254.1"/>
    </source>
</evidence>
<dbReference type="STRING" id="1802500.A2801_04155"/>
<comment type="caution">
    <text evidence="1">The sequence shown here is derived from an EMBL/GenBank/DDBJ whole genome shotgun (WGS) entry which is preliminary data.</text>
</comment>
<protein>
    <recommendedName>
        <fullName evidence="3">RNA signal recognition particle</fullName>
    </recommendedName>
</protein>
<name>A0A1F7YLN0_9BACT</name>
<dbReference type="Pfam" id="PF07237">
    <property type="entry name" value="DUF1428"/>
    <property type="match status" value="1"/>
</dbReference>
<dbReference type="InterPro" id="IPR011008">
    <property type="entry name" value="Dimeric_a/b-barrel"/>
</dbReference>
<dbReference type="PIRSF" id="PIRSF007028">
    <property type="entry name" value="UCP007028"/>
    <property type="match status" value="1"/>
</dbReference>
<dbReference type="InterPro" id="IPR009874">
    <property type="entry name" value="DUF1428"/>
</dbReference>
<dbReference type="AlphaFoldDB" id="A0A1F7YLN0"/>
<accession>A0A1F7YLN0</accession>
<organism evidence="1 2">
    <name type="scientific">Candidatus Woesebacteria bacterium RIFCSPHIGHO2_01_FULL_41_10</name>
    <dbReference type="NCBI Taxonomy" id="1802500"/>
    <lineage>
        <taxon>Bacteria</taxon>
        <taxon>Candidatus Woeseibacteriota</taxon>
    </lineage>
</organism>
<reference evidence="1 2" key="1">
    <citation type="journal article" date="2016" name="Nat. Commun.">
        <title>Thousands of microbial genomes shed light on interconnected biogeochemical processes in an aquifer system.</title>
        <authorList>
            <person name="Anantharaman K."/>
            <person name="Brown C.T."/>
            <person name="Hug L.A."/>
            <person name="Sharon I."/>
            <person name="Castelle C.J."/>
            <person name="Probst A.J."/>
            <person name="Thomas B.C."/>
            <person name="Singh A."/>
            <person name="Wilkins M.J."/>
            <person name="Karaoz U."/>
            <person name="Brodie E.L."/>
            <person name="Williams K.H."/>
            <person name="Hubbard S.S."/>
            <person name="Banfield J.F."/>
        </authorList>
    </citation>
    <scope>NUCLEOTIDE SEQUENCE [LARGE SCALE GENOMIC DNA]</scope>
</reference>
<evidence type="ECO:0008006" key="3">
    <source>
        <dbReference type="Google" id="ProtNLM"/>
    </source>
</evidence>
<gene>
    <name evidence="1" type="ORF">A2801_04155</name>
</gene>
<proteinExistence type="predicted"/>
<sequence length="126" mass="14484">MAKYVDGFVLVVPKNKTKEYKKMAEEGRNIWMKCGALSYFECIGDDLAPKSMGGEKQLGFKKLANVKPSETVWFSFVVYKSKKHRDEVNKKVMNEMSEKYKDVKDFIMPFDMKKMAQGGFSVEVEG</sequence>